<dbReference type="RefSeq" id="XP_067078346.1">
    <property type="nucleotide sequence ID" value="XM_067222245.1"/>
</dbReference>
<organism evidence="8 9">
    <name type="scientific">Trypanosoma equiperdum</name>
    <dbReference type="NCBI Taxonomy" id="5694"/>
    <lineage>
        <taxon>Eukaryota</taxon>
        <taxon>Discoba</taxon>
        <taxon>Euglenozoa</taxon>
        <taxon>Kinetoplastea</taxon>
        <taxon>Metakinetoplastina</taxon>
        <taxon>Trypanosomatida</taxon>
        <taxon>Trypanosomatidae</taxon>
        <taxon>Trypanosoma</taxon>
    </lineage>
</organism>
<evidence type="ECO:0000313" key="9">
    <source>
        <dbReference type="Proteomes" id="UP000195570"/>
    </source>
</evidence>
<dbReference type="PANTHER" id="PTHR30094">
    <property type="entry name" value="BIFUNCTIONAL GLUTATHIONYLSPERMIDINE SYNTHETASE/AMIDASE-RELATED"/>
    <property type="match status" value="1"/>
</dbReference>
<dbReference type="SUPFAM" id="SSF56059">
    <property type="entry name" value="Glutathione synthetase ATP-binding domain-like"/>
    <property type="match status" value="1"/>
</dbReference>
<gene>
    <name evidence="8" type="ORF">TEOVI_000038700</name>
</gene>
<dbReference type="InterPro" id="IPR007921">
    <property type="entry name" value="CHAP_dom"/>
</dbReference>
<dbReference type="EC" id="3.5.1.78" evidence="8"/>
<dbReference type="Gene3D" id="3.30.1490.330">
    <property type="match status" value="1"/>
</dbReference>
<dbReference type="InterPro" id="IPR038765">
    <property type="entry name" value="Papain-like_cys_pep_sf"/>
</dbReference>
<dbReference type="GO" id="GO:0047479">
    <property type="term" value="F:trypanothione synthase activity"/>
    <property type="evidence" value="ECO:0007669"/>
    <property type="project" value="UniProtKB-EC"/>
</dbReference>
<evidence type="ECO:0000256" key="1">
    <source>
        <dbReference type="ARBA" id="ARBA00008227"/>
    </source>
</evidence>
<dbReference type="Gene3D" id="3.90.1720.10">
    <property type="entry name" value="endopeptidase domain like (from Nostoc punctiforme)"/>
    <property type="match status" value="1"/>
</dbReference>
<keyword evidence="9" id="KW-1185">Reference proteome</keyword>
<dbReference type="SUPFAM" id="SSF52440">
    <property type="entry name" value="PreATP-grasp domain"/>
    <property type="match status" value="1"/>
</dbReference>
<dbReference type="EC" id="6.3.1.9" evidence="8"/>
<sequence>MTKSALADTKEEPHVPFGEIQGYTPCGVPAYSNGHDGFFSGERSIDGNLFCGFKYQCVEFARRWLYEAKGLVLPDVNWAAHIFDLTEVHDASTATPVPCVKVSNGTAAKPVADSLLIYAVNEDAPWGHVAVITEVGDKWVRIADQNHRFHKWKGTYSAELLLKHEGGVWTVEDHAAEGIFVPLGWVTFPSRPNRNPKEPLVLHESLYFKQPEKPFLRRVVFTPENRKTDWLDLTNEAEAEFYKTFGKEATRGGVYESCYYLMNRELYLNCVRYGTQLHSFFLEATKQVLESDDKLRRFRIPEEYWPRIRHSWKTQPHAITGRFDFVFDENTQEFKCFEYNADSASTLLECAVIQEKWANSVGLDDNATRSSGKFMPQTLVRAWEMTGLKGRVHFLVDDDGEERYTALYVMEKAREAGIDAKLCVMFDEFHFDEKGAVVDSDGIPVTAVWKTWMWETAISDHQAAREQRGAEWKPTPKDKVRLCDILLGNNWDIRVFEPMWKLIPSNKAILPIIYNNHPDHPAILPASYELTDELRRTGYAKKPIVGRVGRNVTVTEPDGKVLAESDGNFSNRDMVYQQLFRIPKRGDYYAILGGWMLGDTYSGTGVREDKKLITGLESPFGPVRIQM</sequence>
<name>A0A1G4I551_TRYEQ</name>
<evidence type="ECO:0000256" key="5">
    <source>
        <dbReference type="ARBA" id="ARBA00022840"/>
    </source>
</evidence>
<comment type="similarity">
    <text evidence="1">In the C-terminal section; belongs to the glutathionylspermidine synthase preATP-grasp family.</text>
</comment>
<comment type="caution">
    <text evidence="8">The sequence shown here is derived from an EMBL/GenBank/DDBJ whole genome shotgun (WGS) entry which is preliminary data.</text>
</comment>
<dbReference type="FunFam" id="3.30.1490.330:FF:000001">
    <property type="entry name" value="Bifunctional glutathionylspermidine synthetase/amidase"/>
    <property type="match status" value="1"/>
</dbReference>
<dbReference type="EMBL" id="CZPT02000654">
    <property type="protein sequence ID" value="SCU66976.1"/>
    <property type="molecule type" value="Genomic_DNA"/>
</dbReference>
<dbReference type="InterPro" id="IPR016185">
    <property type="entry name" value="PreATP-grasp_dom_sf"/>
</dbReference>
<dbReference type="AlphaFoldDB" id="A0A1G4I551"/>
<dbReference type="VEuPathDB" id="TriTrypDB:TEOVI_000038700"/>
<keyword evidence="5" id="KW-0067">ATP-binding</keyword>
<dbReference type="PANTHER" id="PTHR30094:SF17">
    <property type="entry name" value="SYNTHETASE, PUTATIVE-RELATED"/>
    <property type="match status" value="1"/>
</dbReference>
<keyword evidence="4" id="KW-0547">Nucleotide-binding</keyword>
<reference evidence="8" key="1">
    <citation type="submission" date="2016-09" db="EMBL/GenBank/DDBJ databases">
        <authorList>
            <person name="Hebert L."/>
            <person name="Moumen B."/>
        </authorList>
    </citation>
    <scope>NUCLEOTIDE SEQUENCE [LARGE SCALE GENOMIC DNA]</scope>
    <source>
        <strain evidence="8">OVI</strain>
    </source>
</reference>
<dbReference type="Pfam" id="PF05257">
    <property type="entry name" value="CHAP"/>
    <property type="match status" value="1"/>
</dbReference>
<dbReference type="GO" id="GO:0046872">
    <property type="term" value="F:metal ion binding"/>
    <property type="evidence" value="ECO:0007669"/>
    <property type="project" value="UniProtKB-KW"/>
</dbReference>
<dbReference type="InterPro" id="IPR051705">
    <property type="entry name" value="Gsp_Synthetase/Amidase"/>
</dbReference>
<dbReference type="Proteomes" id="UP000195570">
    <property type="component" value="Unassembled WGS sequence"/>
</dbReference>
<dbReference type="FunFam" id="3.90.1720.10:FF:000011">
    <property type="entry name" value="Trypanothione synthetase, putative"/>
    <property type="match status" value="1"/>
</dbReference>
<dbReference type="InterPro" id="IPR005494">
    <property type="entry name" value="GSPS_pre-ATP-grasp-like_dom"/>
</dbReference>
<accession>A0A1G4I551</accession>
<proteinExistence type="inferred from homology"/>
<evidence type="ECO:0000259" key="7">
    <source>
        <dbReference type="PROSITE" id="PS50911"/>
    </source>
</evidence>
<evidence type="ECO:0000256" key="6">
    <source>
        <dbReference type="ARBA" id="ARBA00022842"/>
    </source>
</evidence>
<protein>
    <submittedName>
        <fullName evidence="8">Trypanothione synthetase, putative</fullName>
        <ecNumber evidence="8">3.5.1.78</ecNumber>
        <ecNumber evidence="8">6.3.1.9</ecNumber>
    </submittedName>
</protein>
<dbReference type="SUPFAM" id="SSF54001">
    <property type="entry name" value="Cysteine proteinases"/>
    <property type="match status" value="1"/>
</dbReference>
<dbReference type="Pfam" id="PF03738">
    <property type="entry name" value="GSP_synth"/>
    <property type="match status" value="1"/>
</dbReference>
<evidence type="ECO:0000313" key="8">
    <source>
        <dbReference type="EMBL" id="SCU66976.1"/>
    </source>
</evidence>
<keyword evidence="3" id="KW-0479">Metal-binding</keyword>
<keyword evidence="6" id="KW-0460">Magnesium</keyword>
<dbReference type="GO" id="GO:0005524">
    <property type="term" value="F:ATP binding"/>
    <property type="evidence" value="ECO:0007669"/>
    <property type="project" value="UniProtKB-KW"/>
</dbReference>
<feature type="domain" description="Peptidase C51" evidence="7">
    <location>
        <begin position="32"/>
        <end position="172"/>
    </location>
</feature>
<evidence type="ECO:0000256" key="3">
    <source>
        <dbReference type="ARBA" id="ARBA00022723"/>
    </source>
</evidence>
<dbReference type="GeneID" id="92374327"/>
<keyword evidence="8" id="KW-0378">Hydrolase</keyword>
<keyword evidence="2 8" id="KW-0436">Ligase</keyword>
<evidence type="ECO:0000256" key="4">
    <source>
        <dbReference type="ARBA" id="ARBA00022741"/>
    </source>
</evidence>
<dbReference type="PROSITE" id="PS50911">
    <property type="entry name" value="CHAP"/>
    <property type="match status" value="1"/>
</dbReference>
<dbReference type="SMR" id="A0A1G4I551"/>
<evidence type="ECO:0000256" key="2">
    <source>
        <dbReference type="ARBA" id="ARBA00022598"/>
    </source>
</evidence>
<dbReference type="GO" id="GO:0008884">
    <property type="term" value="F:glutathionylspermidine amidase activity"/>
    <property type="evidence" value="ECO:0007669"/>
    <property type="project" value="UniProtKB-EC"/>
</dbReference>